<reference evidence="1" key="1">
    <citation type="journal article" date="2014" name="Front. Microbiol.">
        <title>High frequency of phylogenetically diverse reductive dehalogenase-homologous genes in deep subseafloor sedimentary metagenomes.</title>
        <authorList>
            <person name="Kawai M."/>
            <person name="Futagami T."/>
            <person name="Toyoda A."/>
            <person name="Takaki Y."/>
            <person name="Nishi S."/>
            <person name="Hori S."/>
            <person name="Arai W."/>
            <person name="Tsubouchi T."/>
            <person name="Morono Y."/>
            <person name="Uchiyama I."/>
            <person name="Ito T."/>
            <person name="Fujiyama A."/>
            <person name="Inagaki F."/>
            <person name="Takami H."/>
        </authorList>
    </citation>
    <scope>NUCLEOTIDE SEQUENCE</scope>
    <source>
        <strain evidence="1">Expedition CK06-06</strain>
    </source>
</reference>
<gene>
    <name evidence="1" type="ORF">S01H1_25622</name>
</gene>
<sequence length="194" mass="20827">GLPDEWTTPSGVVHVTLNLGLNTTVNGLSVTETIPVGWAFTEVENDGATIGRNGQTVVWLFLEKFVADDINSQREIHYTLTAPDTLGEMQQSTISGTLASSSPRFKQTIAGHDRVTVTAVLPITVVISRWDVVAAAIDLHLGETIGFDQIQYAVSLWLSGDGVPLTGDLTIGLATMRDLIAYWLTGSSVHDPLP</sequence>
<comment type="caution">
    <text evidence="1">The sequence shown here is derived from an EMBL/GenBank/DDBJ whole genome shotgun (WGS) entry which is preliminary data.</text>
</comment>
<proteinExistence type="predicted"/>
<dbReference type="EMBL" id="BARS01015488">
    <property type="protein sequence ID" value="GAF91030.1"/>
    <property type="molecule type" value="Genomic_DNA"/>
</dbReference>
<feature type="non-terminal residue" evidence="1">
    <location>
        <position position="1"/>
    </location>
</feature>
<organism evidence="1">
    <name type="scientific">marine sediment metagenome</name>
    <dbReference type="NCBI Taxonomy" id="412755"/>
    <lineage>
        <taxon>unclassified sequences</taxon>
        <taxon>metagenomes</taxon>
        <taxon>ecological metagenomes</taxon>
    </lineage>
</organism>
<accession>X0URD9</accession>
<name>X0URD9_9ZZZZ</name>
<evidence type="ECO:0000313" key="1">
    <source>
        <dbReference type="EMBL" id="GAF91030.1"/>
    </source>
</evidence>
<protein>
    <submittedName>
        <fullName evidence="1">Uncharacterized protein</fullName>
    </submittedName>
</protein>
<dbReference type="AlphaFoldDB" id="X0URD9"/>